<proteinExistence type="predicted"/>
<comment type="caution">
    <text evidence="1">The sequence shown here is derived from an EMBL/GenBank/DDBJ whole genome shotgun (WGS) entry which is preliminary data.</text>
</comment>
<accession>A0AAW9NSQ8</accession>
<evidence type="ECO:0008006" key="3">
    <source>
        <dbReference type="Google" id="ProtNLM"/>
    </source>
</evidence>
<gene>
    <name evidence="1" type="ORF">P9B03_01950</name>
</gene>
<dbReference type="RefSeq" id="WP_326121498.1">
    <property type="nucleotide sequence ID" value="NZ_JARSFG010000003.1"/>
</dbReference>
<dbReference type="EMBL" id="JARSFG010000003">
    <property type="protein sequence ID" value="MEC1177233.1"/>
    <property type="molecule type" value="Genomic_DNA"/>
</dbReference>
<evidence type="ECO:0000313" key="1">
    <source>
        <dbReference type="EMBL" id="MEC1177233.1"/>
    </source>
</evidence>
<reference evidence="1 2" key="1">
    <citation type="submission" date="2023-03" db="EMBL/GenBank/DDBJ databases">
        <title>Bacillus Genome Sequencing.</title>
        <authorList>
            <person name="Dunlap C."/>
        </authorList>
    </citation>
    <scope>NUCLEOTIDE SEQUENCE [LARGE SCALE GENOMIC DNA]</scope>
    <source>
        <strain evidence="1 2">B-59205</strain>
    </source>
</reference>
<keyword evidence="2" id="KW-1185">Reference proteome</keyword>
<organism evidence="1 2">
    <name type="scientific">Metasolibacillus meyeri</name>
    <dbReference type="NCBI Taxonomy" id="1071052"/>
    <lineage>
        <taxon>Bacteria</taxon>
        <taxon>Bacillati</taxon>
        <taxon>Bacillota</taxon>
        <taxon>Bacilli</taxon>
        <taxon>Bacillales</taxon>
        <taxon>Caryophanaceae</taxon>
        <taxon>Metasolibacillus</taxon>
    </lineage>
</organism>
<protein>
    <recommendedName>
        <fullName evidence="3">YxeA family protein</fullName>
    </recommendedName>
</protein>
<dbReference type="Proteomes" id="UP001344888">
    <property type="component" value="Unassembled WGS sequence"/>
</dbReference>
<name>A0AAW9NSQ8_9BACL</name>
<sequence>MKKVLLIISILCSAMIASAYYLYDIVGREEYISTYAIDIDEITHEAGEWVVRGTLDASGKAFIFKQGFSGIDYRKENGDFYLRLRYGVVSEEPAKNFEVYLKNELDDVNSVYLQGNSSEDVQLIWQK</sequence>
<evidence type="ECO:0000313" key="2">
    <source>
        <dbReference type="Proteomes" id="UP001344888"/>
    </source>
</evidence>
<dbReference type="AlphaFoldDB" id="A0AAW9NSQ8"/>